<gene>
    <name evidence="1" type="ORF">TPC1_30693</name>
</gene>
<sequence>FEAQTAKLFIFGEIFNENLINQEDILKVECIIAPELKIFTDQFKIFKRLMHLIIPNVEIFDENSCCENQVLLTVFAPKSKLFKASCFSYNLALRYLVTSNVTKFCTDSVDNMTLFTLKLNQVEKKAFYESNFYRTIIPKDAKIDHRQYELAGNRSTKIQDESDQLVSRLLFDENLIKKSIFYKTKQGVLDKYKMSNITKDCSVYSKNSSRYFGTACDIHHNLNRISDEFAQNLNKIEKIDIDLAVLARTYIKKQKSSYSQFVLDKEMEYYKGVLTIYSLNRLSSQQIESIQRFDEDIAEINAPNLIILCDFSSIKDSFIKKLTIPNVQQLQNCYLQSVRKIVLNSLEVVEINSFNENLFNLCYLCLPNAKSSLICCFDQCISLQIVIIPRINQIIDSFNSCLNLQYIECDELTEFKNSCLYSLQQFKLYAPLIEEVIEEANQDIKAVLIAQKMTNLFEKEFSEYLQCNNQQIYIKNELKELKVGYYPVIQKIQAKLNEIINIIDMESGIE</sequence>
<dbReference type="AlphaFoldDB" id="A0A146JYN5"/>
<accession>A0A146JYN5</accession>
<organism evidence="1">
    <name type="scientific">Trepomonas sp. PC1</name>
    <dbReference type="NCBI Taxonomy" id="1076344"/>
    <lineage>
        <taxon>Eukaryota</taxon>
        <taxon>Metamonada</taxon>
        <taxon>Diplomonadida</taxon>
        <taxon>Hexamitidae</taxon>
        <taxon>Hexamitinae</taxon>
        <taxon>Trepomonas</taxon>
    </lineage>
</organism>
<evidence type="ECO:0000313" key="1">
    <source>
        <dbReference type="EMBL" id="JAP89812.1"/>
    </source>
</evidence>
<reference evidence="1" key="1">
    <citation type="submission" date="2015-07" db="EMBL/GenBank/DDBJ databases">
        <title>Adaptation to a free-living lifestyle via gene acquisitions in the diplomonad Trepomonas sp. PC1.</title>
        <authorList>
            <person name="Xu F."/>
            <person name="Jerlstrom-Hultqvist J."/>
            <person name="Kolisko M."/>
            <person name="Simpson A.G.B."/>
            <person name="Roger A.J."/>
            <person name="Svard S.G."/>
            <person name="Andersson J.O."/>
        </authorList>
    </citation>
    <scope>NUCLEOTIDE SEQUENCE</scope>
    <source>
        <strain evidence="1">PC1</strain>
    </source>
</reference>
<dbReference type="EMBL" id="GDID01006794">
    <property type="protein sequence ID" value="JAP89812.1"/>
    <property type="molecule type" value="Transcribed_RNA"/>
</dbReference>
<evidence type="ECO:0008006" key="2">
    <source>
        <dbReference type="Google" id="ProtNLM"/>
    </source>
</evidence>
<protein>
    <recommendedName>
        <fullName evidence="2">Leucine rich repeats-containing protein</fullName>
    </recommendedName>
</protein>
<name>A0A146JYN5_9EUKA</name>
<proteinExistence type="predicted"/>
<feature type="non-terminal residue" evidence="1">
    <location>
        <position position="1"/>
    </location>
</feature>